<protein>
    <submittedName>
        <fullName evidence="1">Uncharacterized protein</fullName>
    </submittedName>
</protein>
<accession>A0ACB7T438</accession>
<organism evidence="1 2">
    <name type="scientific">Hyalomma asiaticum</name>
    <name type="common">Tick</name>
    <dbReference type="NCBI Taxonomy" id="266040"/>
    <lineage>
        <taxon>Eukaryota</taxon>
        <taxon>Metazoa</taxon>
        <taxon>Ecdysozoa</taxon>
        <taxon>Arthropoda</taxon>
        <taxon>Chelicerata</taxon>
        <taxon>Arachnida</taxon>
        <taxon>Acari</taxon>
        <taxon>Parasitiformes</taxon>
        <taxon>Ixodida</taxon>
        <taxon>Ixodoidea</taxon>
        <taxon>Ixodidae</taxon>
        <taxon>Hyalomminae</taxon>
        <taxon>Hyalomma</taxon>
    </lineage>
</organism>
<dbReference type="Proteomes" id="UP000821845">
    <property type="component" value="Chromosome 11"/>
</dbReference>
<evidence type="ECO:0000313" key="2">
    <source>
        <dbReference type="Proteomes" id="UP000821845"/>
    </source>
</evidence>
<evidence type="ECO:0000313" key="1">
    <source>
        <dbReference type="EMBL" id="KAH6941640.1"/>
    </source>
</evidence>
<dbReference type="EMBL" id="CM023491">
    <property type="protein sequence ID" value="KAH6941640.1"/>
    <property type="molecule type" value="Genomic_DNA"/>
</dbReference>
<reference evidence="1" key="1">
    <citation type="submission" date="2020-05" db="EMBL/GenBank/DDBJ databases">
        <title>Large-scale comparative analyses of tick genomes elucidate their genetic diversity and vector capacities.</title>
        <authorList>
            <person name="Jia N."/>
            <person name="Wang J."/>
            <person name="Shi W."/>
            <person name="Du L."/>
            <person name="Sun Y."/>
            <person name="Zhan W."/>
            <person name="Jiang J."/>
            <person name="Wang Q."/>
            <person name="Zhang B."/>
            <person name="Ji P."/>
            <person name="Sakyi L.B."/>
            <person name="Cui X."/>
            <person name="Yuan T."/>
            <person name="Jiang B."/>
            <person name="Yang W."/>
            <person name="Lam T.T.-Y."/>
            <person name="Chang Q."/>
            <person name="Ding S."/>
            <person name="Wang X."/>
            <person name="Zhu J."/>
            <person name="Ruan X."/>
            <person name="Zhao L."/>
            <person name="Wei J."/>
            <person name="Que T."/>
            <person name="Du C."/>
            <person name="Cheng J."/>
            <person name="Dai P."/>
            <person name="Han X."/>
            <person name="Huang E."/>
            <person name="Gao Y."/>
            <person name="Liu J."/>
            <person name="Shao H."/>
            <person name="Ye R."/>
            <person name="Li L."/>
            <person name="Wei W."/>
            <person name="Wang X."/>
            <person name="Wang C."/>
            <person name="Yang T."/>
            <person name="Huo Q."/>
            <person name="Li W."/>
            <person name="Guo W."/>
            <person name="Chen H."/>
            <person name="Zhou L."/>
            <person name="Ni X."/>
            <person name="Tian J."/>
            <person name="Zhou Y."/>
            <person name="Sheng Y."/>
            <person name="Liu T."/>
            <person name="Pan Y."/>
            <person name="Xia L."/>
            <person name="Li J."/>
            <person name="Zhao F."/>
            <person name="Cao W."/>
        </authorList>
    </citation>
    <scope>NUCLEOTIDE SEQUENCE</scope>
    <source>
        <strain evidence="1">Hyas-2018</strain>
    </source>
</reference>
<gene>
    <name evidence="1" type="ORF">HPB50_021004</name>
</gene>
<proteinExistence type="predicted"/>
<name>A0ACB7T438_HYAAI</name>
<sequence>MRGPSLLLQSAIAAAFAAALVLPPCLGHVALTFPPARRYDLDFLDNGRTKGPCGMPKKPISAKAPTRAICCAYLRVDNVCAESSPKWTTIKDKLKVSATLPWGAKLHLLASADHAGQLSSAAPCPGLFQQKYLCILLAFHRKVPTLVRCVVSAW</sequence>
<keyword evidence="2" id="KW-1185">Reference proteome</keyword>
<comment type="caution">
    <text evidence="1">The sequence shown here is derived from an EMBL/GenBank/DDBJ whole genome shotgun (WGS) entry which is preliminary data.</text>
</comment>